<name>A0A8S9LTT2_BRACR</name>
<dbReference type="AlphaFoldDB" id="A0A8S9LTT2"/>
<gene>
    <name evidence="2" type="ORF">F2Q70_00011821</name>
</gene>
<reference evidence="2" key="1">
    <citation type="submission" date="2019-12" db="EMBL/GenBank/DDBJ databases">
        <title>Genome sequencing and annotation of Brassica cretica.</title>
        <authorList>
            <person name="Studholme D.J."/>
            <person name="Sarris P.F."/>
        </authorList>
    </citation>
    <scope>NUCLEOTIDE SEQUENCE</scope>
    <source>
        <strain evidence="2">PFS-102/07</strain>
        <tissue evidence="2">Leaf</tissue>
    </source>
</reference>
<evidence type="ECO:0000313" key="2">
    <source>
        <dbReference type="EMBL" id="KAF2610845.1"/>
    </source>
</evidence>
<feature type="compositionally biased region" description="Basic and acidic residues" evidence="1">
    <location>
        <begin position="141"/>
        <end position="156"/>
    </location>
</feature>
<organism evidence="2">
    <name type="scientific">Brassica cretica</name>
    <name type="common">Mustard</name>
    <dbReference type="NCBI Taxonomy" id="69181"/>
    <lineage>
        <taxon>Eukaryota</taxon>
        <taxon>Viridiplantae</taxon>
        <taxon>Streptophyta</taxon>
        <taxon>Embryophyta</taxon>
        <taxon>Tracheophyta</taxon>
        <taxon>Spermatophyta</taxon>
        <taxon>Magnoliopsida</taxon>
        <taxon>eudicotyledons</taxon>
        <taxon>Gunneridae</taxon>
        <taxon>Pentapetalae</taxon>
        <taxon>rosids</taxon>
        <taxon>malvids</taxon>
        <taxon>Brassicales</taxon>
        <taxon>Brassicaceae</taxon>
        <taxon>Brassiceae</taxon>
        <taxon>Brassica</taxon>
    </lineage>
</organism>
<accession>A0A8S9LTT2</accession>
<feature type="region of interest" description="Disordered" evidence="1">
    <location>
        <begin position="131"/>
        <end position="156"/>
    </location>
</feature>
<evidence type="ECO:0000256" key="1">
    <source>
        <dbReference type="SAM" id="MobiDB-lite"/>
    </source>
</evidence>
<comment type="caution">
    <text evidence="2">The sequence shown here is derived from an EMBL/GenBank/DDBJ whole genome shotgun (WGS) entry which is preliminary data.</text>
</comment>
<sequence>MIYFPPILDCISLGEPSTEETISTSIDNTSATTIDNHFIVSIDTAISEQTRIWYNVLLTLGFPKVMILSFKSEAFIKGKGDESMKHHVNAIIDDDFRQVLPKIDVACLNALRNPAQPSKTIADNFGQHSDDAQESMQVDQTSDRRTLRQSKEKVPRNLKREVNEKEMDSFTKSVLGIPLDKPFEEAYFTHMLGMFFKETKKDEAEDYTKEEE</sequence>
<protein>
    <submittedName>
        <fullName evidence="2">Uncharacterized protein</fullName>
    </submittedName>
</protein>
<dbReference type="EMBL" id="QGKY02000089">
    <property type="protein sequence ID" value="KAF2610845.1"/>
    <property type="molecule type" value="Genomic_DNA"/>
</dbReference>
<proteinExistence type="predicted"/>